<comment type="caution">
    <text evidence="1">The sequence shown here is derived from an EMBL/GenBank/DDBJ whole genome shotgun (WGS) entry which is preliminary data.</text>
</comment>
<sequence length="138" mass="16313">MCKLLEEESGLKNLDKNKKKMIVKCKEAIVDIFKVKLQNSGSVQNPNPQEVEIPKPLTVETLERFEAYCKFYQRTYWLVLGDFNCILKLEEKLGGKMVDFGMVQKLQRMRSKLKKLNKEKFVNIVKKEEEMRLKVSFY</sequence>
<keyword evidence="2" id="KW-1185">Reference proteome</keyword>
<evidence type="ECO:0000313" key="1">
    <source>
        <dbReference type="EMBL" id="KAK7267662.1"/>
    </source>
</evidence>
<reference evidence="1 2" key="1">
    <citation type="submission" date="2024-01" db="EMBL/GenBank/DDBJ databases">
        <title>The genomes of 5 underutilized Papilionoideae crops provide insights into root nodulation and disease resistanc.</title>
        <authorList>
            <person name="Yuan L."/>
        </authorList>
    </citation>
    <scope>NUCLEOTIDE SEQUENCE [LARGE SCALE GENOMIC DNA]</scope>
    <source>
        <strain evidence="1">ZHUSHIDOU_FW_LH</strain>
        <tissue evidence="1">Leaf</tissue>
    </source>
</reference>
<dbReference type="Proteomes" id="UP001372338">
    <property type="component" value="Unassembled WGS sequence"/>
</dbReference>
<protein>
    <submittedName>
        <fullName evidence="1">Uncharacterized protein</fullName>
    </submittedName>
</protein>
<dbReference type="AlphaFoldDB" id="A0AAN9F0Y0"/>
<evidence type="ECO:0000313" key="2">
    <source>
        <dbReference type="Proteomes" id="UP001372338"/>
    </source>
</evidence>
<name>A0AAN9F0Y0_CROPI</name>
<proteinExistence type="predicted"/>
<accession>A0AAN9F0Y0</accession>
<dbReference type="EMBL" id="JAYWIO010000004">
    <property type="protein sequence ID" value="KAK7267662.1"/>
    <property type="molecule type" value="Genomic_DNA"/>
</dbReference>
<organism evidence="1 2">
    <name type="scientific">Crotalaria pallida</name>
    <name type="common">Smooth rattlebox</name>
    <name type="synonym">Crotalaria striata</name>
    <dbReference type="NCBI Taxonomy" id="3830"/>
    <lineage>
        <taxon>Eukaryota</taxon>
        <taxon>Viridiplantae</taxon>
        <taxon>Streptophyta</taxon>
        <taxon>Embryophyta</taxon>
        <taxon>Tracheophyta</taxon>
        <taxon>Spermatophyta</taxon>
        <taxon>Magnoliopsida</taxon>
        <taxon>eudicotyledons</taxon>
        <taxon>Gunneridae</taxon>
        <taxon>Pentapetalae</taxon>
        <taxon>rosids</taxon>
        <taxon>fabids</taxon>
        <taxon>Fabales</taxon>
        <taxon>Fabaceae</taxon>
        <taxon>Papilionoideae</taxon>
        <taxon>50 kb inversion clade</taxon>
        <taxon>genistoids sensu lato</taxon>
        <taxon>core genistoids</taxon>
        <taxon>Crotalarieae</taxon>
        <taxon>Crotalaria</taxon>
    </lineage>
</organism>
<gene>
    <name evidence="1" type="ORF">RIF29_20340</name>
</gene>